<feature type="domain" description="Phospholipid/glycerol acyltransferase" evidence="1">
    <location>
        <begin position="83"/>
        <end position="206"/>
    </location>
</feature>
<dbReference type="SUPFAM" id="SSF69593">
    <property type="entry name" value="Glycerol-3-phosphate (1)-acyltransferase"/>
    <property type="match status" value="1"/>
</dbReference>
<dbReference type="AlphaFoldDB" id="X7EK49"/>
<dbReference type="STRING" id="1449350.OCH239_13970"/>
<keyword evidence="2" id="KW-0012">Acyltransferase</keyword>
<accession>X7EK49</accession>
<name>X7EK49_9RHOB</name>
<protein>
    <submittedName>
        <fullName evidence="2">Acyltransferase</fullName>
    </submittedName>
</protein>
<dbReference type="Pfam" id="PF19576">
    <property type="entry name" value="Acyltransf_2"/>
    <property type="match status" value="1"/>
</dbReference>
<dbReference type="OrthoDB" id="1113830at2"/>
<comment type="caution">
    <text evidence="2">The sequence shown here is derived from an EMBL/GenBank/DDBJ whole genome shotgun (WGS) entry which is preliminary data.</text>
</comment>
<organism evidence="2 3">
    <name type="scientific">Roseivivax halodurans JCM 10272</name>
    <dbReference type="NCBI Taxonomy" id="1449350"/>
    <lineage>
        <taxon>Bacteria</taxon>
        <taxon>Pseudomonadati</taxon>
        <taxon>Pseudomonadota</taxon>
        <taxon>Alphaproteobacteria</taxon>
        <taxon>Rhodobacterales</taxon>
        <taxon>Roseobacteraceae</taxon>
        <taxon>Roseivivax</taxon>
    </lineage>
</organism>
<sequence>MPDTRQVARDISYSYSAQTKGGRALIRLMENATGRVRLIRRAKGYQDEVAQGRDFWEVMVERYGLRLDVVGGALTDIPREGPLVVVANHPYGILDGLILGHLLSVTRGDFRILAHRVFRRAEDLDRVILPISFDETKEAVQQNLETRKEALRYLGAGGAIGIFPGGTVSTAAKPFRRPMDPGWRSFTARMIAKSGATVVPIYFDGHNSRLFQLASHLHTTLRMGLLIREFRRRVDKPVRLVIGRPIPPEEIGPRASDARELMEFLRKSTYGLSPTPLASLDAGFEFEGRYKDPKAKDGRLKRASSAGY</sequence>
<proteinExistence type="predicted"/>
<reference evidence="2 3" key="1">
    <citation type="submission" date="2014-01" db="EMBL/GenBank/DDBJ databases">
        <title>Roseivivax halodurans JCM 10272 Genome Sequencing.</title>
        <authorList>
            <person name="Lai Q."/>
            <person name="Li G."/>
            <person name="Shao Z."/>
        </authorList>
    </citation>
    <scope>NUCLEOTIDE SEQUENCE [LARGE SCALE GENOMIC DNA]</scope>
    <source>
        <strain evidence="2 3">JCM 10272</strain>
    </source>
</reference>
<keyword evidence="3" id="KW-1185">Reference proteome</keyword>
<dbReference type="RefSeq" id="WP_037259686.1">
    <property type="nucleotide sequence ID" value="NZ_JALZ01000004.1"/>
</dbReference>
<dbReference type="SMART" id="SM00563">
    <property type="entry name" value="PlsC"/>
    <property type="match status" value="1"/>
</dbReference>
<dbReference type="Proteomes" id="UP000022447">
    <property type="component" value="Unassembled WGS sequence"/>
</dbReference>
<dbReference type="eggNOG" id="COG0204">
    <property type="taxonomic scope" value="Bacteria"/>
</dbReference>
<dbReference type="GO" id="GO:0016746">
    <property type="term" value="F:acyltransferase activity"/>
    <property type="evidence" value="ECO:0007669"/>
    <property type="project" value="UniProtKB-KW"/>
</dbReference>
<gene>
    <name evidence="2" type="ORF">OCH239_13970</name>
</gene>
<dbReference type="PATRIC" id="fig|1449350.3.peg.1122"/>
<dbReference type="InterPro" id="IPR045746">
    <property type="entry name" value="ACT14924-like_Acyltransf_dom"/>
</dbReference>
<dbReference type="EMBL" id="JALZ01000004">
    <property type="protein sequence ID" value="ETX15551.1"/>
    <property type="molecule type" value="Genomic_DNA"/>
</dbReference>
<evidence type="ECO:0000313" key="3">
    <source>
        <dbReference type="Proteomes" id="UP000022447"/>
    </source>
</evidence>
<dbReference type="InterPro" id="IPR002123">
    <property type="entry name" value="Plipid/glycerol_acylTrfase"/>
</dbReference>
<dbReference type="CDD" id="cd07986">
    <property type="entry name" value="LPLAT_ACT14924-like"/>
    <property type="match status" value="1"/>
</dbReference>
<evidence type="ECO:0000313" key="2">
    <source>
        <dbReference type="EMBL" id="ETX15551.1"/>
    </source>
</evidence>
<keyword evidence="2" id="KW-0808">Transferase</keyword>
<evidence type="ECO:0000259" key="1">
    <source>
        <dbReference type="SMART" id="SM00563"/>
    </source>
</evidence>